<protein>
    <submittedName>
        <fullName evidence="1">Uncharacterized protein</fullName>
    </submittedName>
</protein>
<reference evidence="1" key="1">
    <citation type="submission" date="2022-01" db="EMBL/GenBank/DDBJ databases">
        <title>Genome-Based Taxonomic Classification of the Phylum Actinobacteria.</title>
        <authorList>
            <person name="Gao Y."/>
        </authorList>
    </citation>
    <scope>NUCLEOTIDE SEQUENCE</scope>
    <source>
        <strain evidence="1">KLBMP 8922</strain>
    </source>
</reference>
<evidence type="ECO:0000313" key="1">
    <source>
        <dbReference type="EMBL" id="MCF2531950.1"/>
    </source>
</evidence>
<gene>
    <name evidence="1" type="ORF">LZ495_32705</name>
</gene>
<evidence type="ECO:0000313" key="2">
    <source>
        <dbReference type="Proteomes" id="UP001165378"/>
    </source>
</evidence>
<name>A0AA41Q6M8_9ACTN</name>
<dbReference type="RefSeq" id="WP_235056668.1">
    <property type="nucleotide sequence ID" value="NZ_JAKFHA010000028.1"/>
</dbReference>
<dbReference type="EMBL" id="JAKFHA010000028">
    <property type="protein sequence ID" value="MCF2531950.1"/>
    <property type="molecule type" value="Genomic_DNA"/>
</dbReference>
<sequence length="261" mass="26667">MSRLLDVSPEVRAEIGDDEAVRLVSGETGPQMYACASCRGGGDTAVEETSALLYLAQETAVLAFAHARCIPSQVIPVSDAAVEPLIAAQQGDPSNVPTPTVVPGGPVPISITGSMMVCDGITYAALVVEPGAAVARPGTQGARDEFLSLLSERGFSAIPTPDMTLPPLLSGWSVVLDGGFLTSVLFPGASGRTEAWWQAQIPAEVPEAWLSAARGNGVVLLYAAPVGTIGIHTGNDELGAALREAGRRGLLVAGSVPLTGA</sequence>
<comment type="caution">
    <text evidence="1">The sequence shown here is derived from an EMBL/GenBank/DDBJ whole genome shotgun (WGS) entry which is preliminary data.</text>
</comment>
<proteinExistence type="predicted"/>
<dbReference type="AlphaFoldDB" id="A0AA41Q6M8"/>
<organism evidence="1 2">
    <name type="scientific">Yinghuangia soli</name>
    <dbReference type="NCBI Taxonomy" id="2908204"/>
    <lineage>
        <taxon>Bacteria</taxon>
        <taxon>Bacillati</taxon>
        <taxon>Actinomycetota</taxon>
        <taxon>Actinomycetes</taxon>
        <taxon>Kitasatosporales</taxon>
        <taxon>Streptomycetaceae</taxon>
        <taxon>Yinghuangia</taxon>
    </lineage>
</organism>
<keyword evidence="2" id="KW-1185">Reference proteome</keyword>
<dbReference type="Proteomes" id="UP001165378">
    <property type="component" value="Unassembled WGS sequence"/>
</dbReference>
<accession>A0AA41Q6M8</accession>